<comment type="caution">
    <text evidence="2">The sequence shown here is derived from an EMBL/GenBank/DDBJ whole genome shotgun (WGS) entry which is preliminary data.</text>
</comment>
<dbReference type="GO" id="GO:0005525">
    <property type="term" value="F:GTP binding"/>
    <property type="evidence" value="ECO:0007669"/>
    <property type="project" value="InterPro"/>
</dbReference>
<dbReference type="InterPro" id="IPR006073">
    <property type="entry name" value="GTP-bd"/>
</dbReference>
<dbReference type="InterPro" id="IPR021871">
    <property type="entry name" value="DUF3482"/>
</dbReference>
<dbReference type="InterPro" id="IPR027417">
    <property type="entry name" value="P-loop_NTPase"/>
</dbReference>
<gene>
    <name evidence="2" type="ORF">C8D85_3106</name>
</gene>
<dbReference type="Proteomes" id="UP000295729">
    <property type="component" value="Unassembled WGS sequence"/>
</dbReference>
<accession>A0A4R6X3K9</accession>
<dbReference type="Pfam" id="PF01926">
    <property type="entry name" value="MMR_HSR1"/>
    <property type="match status" value="1"/>
</dbReference>
<feature type="domain" description="G" evidence="1">
    <location>
        <begin position="6"/>
        <end position="148"/>
    </location>
</feature>
<dbReference type="EMBL" id="SNZA01000006">
    <property type="protein sequence ID" value="TDR06176.1"/>
    <property type="molecule type" value="Genomic_DNA"/>
</dbReference>
<dbReference type="Gene3D" id="3.40.50.300">
    <property type="entry name" value="P-loop containing nucleotide triphosphate hydrolases"/>
    <property type="match status" value="1"/>
</dbReference>
<proteinExistence type="predicted"/>
<dbReference type="Pfam" id="PF11981">
    <property type="entry name" value="DUF3482"/>
    <property type="match status" value="1"/>
</dbReference>
<evidence type="ECO:0000313" key="3">
    <source>
        <dbReference type="Proteomes" id="UP000295729"/>
    </source>
</evidence>
<dbReference type="AlphaFoldDB" id="A0A4R6X3K9"/>
<evidence type="ECO:0000259" key="1">
    <source>
        <dbReference type="Pfam" id="PF01926"/>
    </source>
</evidence>
<dbReference type="PANTHER" id="PTHR42714">
    <property type="entry name" value="TRNA MODIFICATION GTPASE GTPBP3"/>
    <property type="match status" value="1"/>
</dbReference>
<dbReference type="PANTHER" id="PTHR42714:SF7">
    <property type="entry name" value="G DOMAIN-CONTAINING PROTEIN"/>
    <property type="match status" value="1"/>
</dbReference>
<organism evidence="2 3">
    <name type="scientific">Marinomonas communis</name>
    <dbReference type="NCBI Taxonomy" id="28254"/>
    <lineage>
        <taxon>Bacteria</taxon>
        <taxon>Pseudomonadati</taxon>
        <taxon>Pseudomonadota</taxon>
        <taxon>Gammaproteobacteria</taxon>
        <taxon>Oceanospirillales</taxon>
        <taxon>Oceanospirillaceae</taxon>
        <taxon>Marinomonas</taxon>
    </lineage>
</organism>
<name>A0A4R6X3K9_9GAMM</name>
<keyword evidence="3" id="KW-1185">Reference proteome</keyword>
<sequence length="450" mass="50977">MAISLLIVGHANTGKTSLIRTMVRDHTFGKVQNQSGTTRHVERITLSLADQPLLHLVDTPGFEDSMGLWQTRTSEPFVQLSNEQWLNAICEDPNYQVEYEQELKILRQLNQCDVILYVIDLRQKPLGKYLDELNILACANKPIVPILNYCHEEAGHRTAWKQCLAERHLHAHVQYDTVAFYLADERKLYQTLQSLMPDHYEALQDFMTQRERDASHRLTKATEQLTKLLIECATTQKICRSKTPSALEKATFEQSIRQREQLFVEFCLHLYAFQASDVILQDLPLEEGAWQQDVFDADTLKHWGIQTSTKAVTGAAIGAGIDVLSAGLTLGTATTLGAMIGAGLQTGYTFKSALLNKLKGQSVLALQPTSCIVLMWRGIELVRHLHHRGHAAQVAYQGNMAMKTEPDELARLERLFQKLSQRTEWHGIETLPTHELVNQLRDTLDQSLKD</sequence>
<dbReference type="RefSeq" id="WP_133564416.1">
    <property type="nucleotide sequence ID" value="NZ_SNZA01000006.1"/>
</dbReference>
<evidence type="ECO:0000313" key="2">
    <source>
        <dbReference type="EMBL" id="TDR06176.1"/>
    </source>
</evidence>
<dbReference type="OrthoDB" id="5406017at2"/>
<reference evidence="2 3" key="1">
    <citation type="submission" date="2019-03" db="EMBL/GenBank/DDBJ databases">
        <title>Genomic Encyclopedia of Type Strains, Phase IV (KMG-IV): sequencing the most valuable type-strain genomes for metagenomic binning, comparative biology and taxonomic classification.</title>
        <authorList>
            <person name="Goeker M."/>
        </authorList>
    </citation>
    <scope>NUCLEOTIDE SEQUENCE [LARGE SCALE GENOMIC DNA]</scope>
    <source>
        <strain evidence="2 3">DSM 5604</strain>
    </source>
</reference>
<protein>
    <submittedName>
        <fullName evidence="2">50S ribosome-binding GTPase</fullName>
    </submittedName>
</protein>
<dbReference type="GO" id="GO:0002098">
    <property type="term" value="P:tRNA wobble uridine modification"/>
    <property type="evidence" value="ECO:0007669"/>
    <property type="project" value="TreeGrafter"/>
</dbReference>
<dbReference type="GO" id="GO:0030488">
    <property type="term" value="P:tRNA methylation"/>
    <property type="evidence" value="ECO:0007669"/>
    <property type="project" value="TreeGrafter"/>
</dbReference>
<dbReference type="CDD" id="cd00882">
    <property type="entry name" value="Ras_like_GTPase"/>
    <property type="match status" value="1"/>
</dbReference>
<dbReference type="GO" id="GO:0005829">
    <property type="term" value="C:cytosol"/>
    <property type="evidence" value="ECO:0007669"/>
    <property type="project" value="TreeGrafter"/>
</dbReference>
<dbReference type="SUPFAM" id="SSF52540">
    <property type="entry name" value="P-loop containing nucleoside triphosphate hydrolases"/>
    <property type="match status" value="1"/>
</dbReference>